<accession>A0A9N9A2E3</accession>
<dbReference type="EMBL" id="CAJVPQ010000862">
    <property type="protein sequence ID" value="CAG8515206.1"/>
    <property type="molecule type" value="Genomic_DNA"/>
</dbReference>
<evidence type="ECO:0000313" key="1">
    <source>
        <dbReference type="EMBL" id="CAG8515206.1"/>
    </source>
</evidence>
<gene>
    <name evidence="1" type="ORF">FCALED_LOCUS4408</name>
</gene>
<sequence>MTAEIKQLLEGELCEEDVLQVPTIQNWILGFSQKWKEAMALHSMDENEDF</sequence>
<keyword evidence="2" id="KW-1185">Reference proteome</keyword>
<proteinExistence type="predicted"/>
<reference evidence="1" key="1">
    <citation type="submission" date="2021-06" db="EMBL/GenBank/DDBJ databases">
        <authorList>
            <person name="Kallberg Y."/>
            <person name="Tangrot J."/>
            <person name="Rosling A."/>
        </authorList>
    </citation>
    <scope>NUCLEOTIDE SEQUENCE</scope>
    <source>
        <strain evidence="1">UK204</strain>
    </source>
</reference>
<dbReference type="AlphaFoldDB" id="A0A9N9A2E3"/>
<evidence type="ECO:0000313" key="2">
    <source>
        <dbReference type="Proteomes" id="UP000789570"/>
    </source>
</evidence>
<dbReference type="OrthoDB" id="2429411at2759"/>
<name>A0A9N9A2E3_9GLOM</name>
<dbReference type="Proteomes" id="UP000789570">
    <property type="component" value="Unassembled WGS sequence"/>
</dbReference>
<comment type="caution">
    <text evidence="1">The sequence shown here is derived from an EMBL/GenBank/DDBJ whole genome shotgun (WGS) entry which is preliminary data.</text>
</comment>
<organism evidence="1 2">
    <name type="scientific">Funneliformis caledonium</name>
    <dbReference type="NCBI Taxonomy" id="1117310"/>
    <lineage>
        <taxon>Eukaryota</taxon>
        <taxon>Fungi</taxon>
        <taxon>Fungi incertae sedis</taxon>
        <taxon>Mucoromycota</taxon>
        <taxon>Glomeromycotina</taxon>
        <taxon>Glomeromycetes</taxon>
        <taxon>Glomerales</taxon>
        <taxon>Glomeraceae</taxon>
        <taxon>Funneliformis</taxon>
    </lineage>
</organism>
<protein>
    <submittedName>
        <fullName evidence="1">17798_t:CDS:1</fullName>
    </submittedName>
</protein>